<reference evidence="1" key="1">
    <citation type="submission" date="2015-10" db="EMBL/GenBank/DDBJ databases">
        <authorList>
            <person name="Gilbert D.G."/>
        </authorList>
    </citation>
    <scope>NUCLEOTIDE SEQUENCE</scope>
    <source>
        <strain evidence="1">Phyl III-seqv23</strain>
    </source>
</reference>
<accession>A0A0S4WKI7</accession>
<dbReference type="AlphaFoldDB" id="A0A0S4WKI7"/>
<dbReference type="EMBL" id="LN899827">
    <property type="protein sequence ID" value="CUV46862.1"/>
    <property type="molecule type" value="Genomic_DNA"/>
</dbReference>
<evidence type="ECO:0000313" key="1">
    <source>
        <dbReference type="EMBL" id="CUV46862.1"/>
    </source>
</evidence>
<protein>
    <submittedName>
        <fullName evidence="1">Uncharacterized protein</fullName>
    </submittedName>
</protein>
<organism evidence="1">
    <name type="scientific">Ralstonia solanacearum</name>
    <name type="common">Pseudomonas solanacearum</name>
    <dbReference type="NCBI Taxonomy" id="305"/>
    <lineage>
        <taxon>Bacteria</taxon>
        <taxon>Pseudomonadati</taxon>
        <taxon>Pseudomonadota</taxon>
        <taxon>Betaproteobacteria</taxon>
        <taxon>Burkholderiales</taxon>
        <taxon>Burkholderiaceae</taxon>
        <taxon>Ralstonia</taxon>
        <taxon>Ralstonia solanacearum species complex</taxon>
    </lineage>
</organism>
<proteinExistence type="predicted"/>
<gene>
    <name evidence="1" type="ORF">TO10_v1_700039</name>
</gene>
<name>A0A0S4WKI7_RALSL</name>
<sequence length="124" mass="13620">MVDVGRAIVRQPFDGLSSLRGAETLFHRSQHHVTHYVTAMSACGCRPANRFSVAAVQRERYAQRRAIVATEFEAIRAPTSIAPVHGYPTVVSPLVSTHARTAQQQLMLAHDPIDALVVLSLIHI</sequence>